<feature type="domain" description="BTB" evidence="1">
    <location>
        <begin position="14"/>
        <end position="88"/>
    </location>
</feature>
<gene>
    <name evidence="2" type="ORF">RSOLAG1IB_09691</name>
</gene>
<dbReference type="PROSITE" id="PS50097">
    <property type="entry name" value="BTB"/>
    <property type="match status" value="1"/>
</dbReference>
<evidence type="ECO:0000259" key="1">
    <source>
        <dbReference type="PROSITE" id="PS50097"/>
    </source>
</evidence>
<dbReference type="AlphaFoldDB" id="A0A0B7FW80"/>
<dbReference type="EMBL" id="LN679147">
    <property type="protein sequence ID" value="CEL60498.1"/>
    <property type="molecule type" value="Genomic_DNA"/>
</dbReference>
<organism evidence="2 3">
    <name type="scientific">Thanatephorus cucumeris (strain AG1-IB / isolate 7/3/14)</name>
    <name type="common">Lettuce bottom rot fungus</name>
    <name type="synonym">Rhizoctonia solani</name>
    <dbReference type="NCBI Taxonomy" id="1108050"/>
    <lineage>
        <taxon>Eukaryota</taxon>
        <taxon>Fungi</taxon>
        <taxon>Dikarya</taxon>
        <taxon>Basidiomycota</taxon>
        <taxon>Agaricomycotina</taxon>
        <taxon>Agaricomycetes</taxon>
        <taxon>Cantharellales</taxon>
        <taxon>Ceratobasidiaceae</taxon>
        <taxon>Rhizoctonia</taxon>
        <taxon>Rhizoctonia solani AG-1</taxon>
    </lineage>
</organism>
<dbReference type="CDD" id="cd18186">
    <property type="entry name" value="BTB_POZ_ZBTB_KLHL-like"/>
    <property type="match status" value="1"/>
</dbReference>
<reference evidence="2 3" key="1">
    <citation type="submission" date="2014-11" db="EMBL/GenBank/DDBJ databases">
        <authorList>
            <person name="Wibberg Daniel"/>
        </authorList>
    </citation>
    <scope>NUCLEOTIDE SEQUENCE [LARGE SCALE GENOMIC DNA]</scope>
    <source>
        <strain evidence="2">Rhizoctonia solani AG1-IB 7/3/14</strain>
    </source>
</reference>
<dbReference type="OrthoDB" id="3204157at2759"/>
<name>A0A0B7FW80_THACB</name>
<dbReference type="Gene3D" id="3.30.710.10">
    <property type="entry name" value="Potassium Channel Kv1.1, Chain A"/>
    <property type="match status" value="1"/>
</dbReference>
<sequence length="293" mass="33256">MRASRSNEYYYSTGNVIIQVETCLYRLHRDILGAYSGFFRDMFSTPSSDVTEGSFDEYPLTLPQDLCSDAIFGTLCQFIYPKRPGVLPTILYNDFLTWESVLEAASALDMASTQGYILDQLANNPPSVPHALGPLKMLQWAARASHDNLMLEGLRILSWRRLPILPSEIAVLGDNLAARSMYIRERSRTLLLSRNISWLEEDIQPHNLCPTRDACRTKIFKTITHNLIMSPRDLSSNDISDIFQLPESNSSSGLCSRCHSIRPDISRSIRRGKLDQKLFDSNLLEFARAWPTT</sequence>
<dbReference type="InterPro" id="IPR000210">
    <property type="entry name" value="BTB/POZ_dom"/>
</dbReference>
<dbReference type="Proteomes" id="UP000059188">
    <property type="component" value="Unassembled WGS sequence"/>
</dbReference>
<evidence type="ECO:0000313" key="2">
    <source>
        <dbReference type="EMBL" id="CEL60498.1"/>
    </source>
</evidence>
<protein>
    <recommendedName>
        <fullName evidence="1">BTB domain-containing protein</fullName>
    </recommendedName>
</protein>
<keyword evidence="3" id="KW-1185">Reference proteome</keyword>
<evidence type="ECO:0000313" key="3">
    <source>
        <dbReference type="Proteomes" id="UP000059188"/>
    </source>
</evidence>
<accession>A0A0B7FW80</accession>
<dbReference type="Pfam" id="PF00651">
    <property type="entry name" value="BTB"/>
    <property type="match status" value="1"/>
</dbReference>
<dbReference type="InterPro" id="IPR011333">
    <property type="entry name" value="SKP1/BTB/POZ_sf"/>
</dbReference>
<proteinExistence type="predicted"/>
<dbReference type="SUPFAM" id="SSF54695">
    <property type="entry name" value="POZ domain"/>
    <property type="match status" value="1"/>
</dbReference>